<dbReference type="EMBL" id="CM056817">
    <property type="protein sequence ID" value="KAJ8620000.1"/>
    <property type="molecule type" value="Genomic_DNA"/>
</dbReference>
<dbReference type="Proteomes" id="UP001234297">
    <property type="component" value="Chromosome 9"/>
</dbReference>
<organism evidence="1 2">
    <name type="scientific">Persea americana</name>
    <name type="common">Avocado</name>
    <dbReference type="NCBI Taxonomy" id="3435"/>
    <lineage>
        <taxon>Eukaryota</taxon>
        <taxon>Viridiplantae</taxon>
        <taxon>Streptophyta</taxon>
        <taxon>Embryophyta</taxon>
        <taxon>Tracheophyta</taxon>
        <taxon>Spermatophyta</taxon>
        <taxon>Magnoliopsida</taxon>
        <taxon>Magnoliidae</taxon>
        <taxon>Laurales</taxon>
        <taxon>Lauraceae</taxon>
        <taxon>Persea</taxon>
    </lineage>
</organism>
<protein>
    <submittedName>
        <fullName evidence="1">Uncharacterized protein</fullName>
    </submittedName>
</protein>
<keyword evidence="2" id="KW-1185">Reference proteome</keyword>
<gene>
    <name evidence="1" type="ORF">MRB53_028529</name>
</gene>
<reference evidence="1 2" key="1">
    <citation type="journal article" date="2022" name="Hortic Res">
        <title>A haplotype resolved chromosomal level avocado genome allows analysis of novel avocado genes.</title>
        <authorList>
            <person name="Nath O."/>
            <person name="Fletcher S.J."/>
            <person name="Hayward A."/>
            <person name="Shaw L.M."/>
            <person name="Masouleh A.K."/>
            <person name="Furtado A."/>
            <person name="Henry R.J."/>
            <person name="Mitter N."/>
        </authorList>
    </citation>
    <scope>NUCLEOTIDE SEQUENCE [LARGE SCALE GENOMIC DNA]</scope>
    <source>
        <strain evidence="2">cv. Hass</strain>
    </source>
</reference>
<name>A0ACC2KFS3_PERAE</name>
<comment type="caution">
    <text evidence="1">The sequence shown here is derived from an EMBL/GenBank/DDBJ whole genome shotgun (WGS) entry which is preliminary data.</text>
</comment>
<evidence type="ECO:0000313" key="2">
    <source>
        <dbReference type="Proteomes" id="UP001234297"/>
    </source>
</evidence>
<accession>A0ACC2KFS3</accession>
<sequence>MWPLGHVVQVARCQSANWPRASYVGWWSLEVRVSIEWPQVAEGASGYGLAVRSVTPAAGHGGEEKRMKTAGRWTETGLNKFQVTRVPSWAPQVGGMRMTTPNQVLT</sequence>
<evidence type="ECO:0000313" key="1">
    <source>
        <dbReference type="EMBL" id="KAJ8620000.1"/>
    </source>
</evidence>
<proteinExistence type="predicted"/>